<dbReference type="SUPFAM" id="SSF51735">
    <property type="entry name" value="NAD(P)-binding Rossmann-fold domains"/>
    <property type="match status" value="1"/>
</dbReference>
<sequence length="119" mass="13631">MKRTLVLGASINPNRYSYIAIQRLVEHKYEVRAVGRREGNICGVNIFKTKKIFKNIDTVSLYLGAKNQVEYYDYILKLNPKRVLFNPGTENSELEEILSLNNIAFERACTLVLLSIGAY</sequence>
<dbReference type="EMBL" id="CP013355">
    <property type="protein sequence ID" value="AMC10595.1"/>
    <property type="molecule type" value="Genomic_DNA"/>
</dbReference>
<name>A0A0X8G5V5_9FLAO</name>
<gene>
    <name evidence="2" type="ORF">Lupro_04780</name>
</gene>
<dbReference type="RefSeq" id="WP_068206769.1">
    <property type="nucleotide sequence ID" value="NZ_CP013355.1"/>
</dbReference>
<dbReference type="AlphaFoldDB" id="A0A0X8G5V5"/>
<evidence type="ECO:0000313" key="3">
    <source>
        <dbReference type="Proteomes" id="UP000059672"/>
    </source>
</evidence>
<protein>
    <submittedName>
        <fullName evidence="2">CoA-binding protein</fullName>
    </submittedName>
</protein>
<dbReference type="Gene3D" id="3.40.50.720">
    <property type="entry name" value="NAD(P)-binding Rossmann-like Domain"/>
    <property type="match status" value="1"/>
</dbReference>
<proteinExistence type="predicted"/>
<dbReference type="InterPro" id="IPR036291">
    <property type="entry name" value="NAD(P)-bd_dom_sf"/>
</dbReference>
<dbReference type="PATRIC" id="fig|1622118.3.peg.997"/>
<feature type="domain" description="CoA-binding" evidence="1">
    <location>
        <begin position="2"/>
        <end position="113"/>
    </location>
</feature>
<dbReference type="Pfam" id="PF13380">
    <property type="entry name" value="CoA_binding_2"/>
    <property type="match status" value="1"/>
</dbReference>
<dbReference type="KEGG" id="lut:Lupro_04780"/>
<dbReference type="STRING" id="1622118.Lupro_04780"/>
<keyword evidence="3" id="KW-1185">Reference proteome</keyword>
<reference evidence="3" key="1">
    <citation type="submission" date="2015-12" db="EMBL/GenBank/DDBJ databases">
        <title>Complete genome sequence of Lutibacter profundus strain LP1.</title>
        <authorList>
            <person name="Wissuwa J."/>
            <person name="Le Moine Bauer S."/>
            <person name="Stokke R."/>
            <person name="Dahle H."/>
            <person name="Steen I.H."/>
        </authorList>
    </citation>
    <scope>NUCLEOTIDE SEQUENCE [LARGE SCALE GENOMIC DNA]</scope>
    <source>
        <strain evidence="3">LP1</strain>
    </source>
</reference>
<dbReference type="InterPro" id="IPR003781">
    <property type="entry name" value="CoA-bd"/>
</dbReference>
<dbReference type="Proteomes" id="UP000059672">
    <property type="component" value="Chromosome"/>
</dbReference>
<organism evidence="2 3">
    <name type="scientific">Lutibacter profundi</name>
    <dbReference type="NCBI Taxonomy" id="1622118"/>
    <lineage>
        <taxon>Bacteria</taxon>
        <taxon>Pseudomonadati</taxon>
        <taxon>Bacteroidota</taxon>
        <taxon>Flavobacteriia</taxon>
        <taxon>Flavobacteriales</taxon>
        <taxon>Flavobacteriaceae</taxon>
        <taxon>Lutibacter</taxon>
    </lineage>
</organism>
<reference evidence="2 3" key="2">
    <citation type="journal article" date="2016" name="Int. J. Syst. Evol. Microbiol.">
        <title>Lutibacter profundi sp. nov., isolated from a deep-sea hydrothermal system on the Arctic Mid-Ocean Ridge and emended description of the genus Lutibacter.</title>
        <authorList>
            <person name="Le Moine Bauer S."/>
            <person name="Roalkvam I."/>
            <person name="Steen I.H."/>
            <person name="Dahle H."/>
        </authorList>
    </citation>
    <scope>NUCLEOTIDE SEQUENCE [LARGE SCALE GENOMIC DNA]</scope>
    <source>
        <strain evidence="2 3">LP1</strain>
    </source>
</reference>
<accession>A0A0X8G5V5</accession>
<evidence type="ECO:0000259" key="1">
    <source>
        <dbReference type="Pfam" id="PF13380"/>
    </source>
</evidence>
<dbReference type="OrthoDB" id="708726at2"/>
<evidence type="ECO:0000313" key="2">
    <source>
        <dbReference type="EMBL" id="AMC10595.1"/>
    </source>
</evidence>